<gene>
    <name evidence="1" type="ORF">ABR85_03855</name>
</gene>
<comment type="caution">
    <text evidence="1">The sequence shown here is derived from an EMBL/GenBank/DDBJ whole genome shotgun (WGS) entry which is preliminary data.</text>
</comment>
<dbReference type="Proteomes" id="UP000051242">
    <property type="component" value="Unassembled WGS sequence"/>
</dbReference>
<organism evidence="1 2">
    <name type="scientific">OM182 bacterium BACL3 MAG-120619-bin3</name>
    <dbReference type="NCBI Taxonomy" id="1655593"/>
    <lineage>
        <taxon>Bacteria</taxon>
        <taxon>Pseudomonadati</taxon>
        <taxon>Pseudomonadota</taxon>
        <taxon>Gammaproteobacteria</taxon>
        <taxon>OMG group</taxon>
        <taxon>OM182 clade</taxon>
    </lineage>
</organism>
<sequence length="366" mass="40019">MSAELQVSKTKLASYRVIDRAETVLGEGEVRLSVEYFAFTANNITYGAAGDRLGYWQFFPVDNEIGEEWGIIPVWGFADVTESNCADLPVGDRVYGYFPPAASVVMLPVNCKPHSFVDGAVHRQALPPLYNRYQRVSADASYSKEGDVPRMLLSPLHLTSYCIWDHLKQQNWFGAEQVIIVSASSKTSLGVAVALDRDDAAPTVVGLTSQANKQFVADTALYAATIAYDEIAALLEKKSAVIVDMAGNPNVRHTLQAQLGDQLQHYISVGLTHWDEEAKGSAGDASLVPIKSQEMFFAPTYILERMKTLAPGEFEKNSSDYLKAATEATFGWMEVKELGGIEALAELYPSFVEGTLPPSAGYVVKL</sequence>
<name>A0A0R2T3I6_9GAMM</name>
<proteinExistence type="predicted"/>
<evidence type="ECO:0008006" key="3">
    <source>
        <dbReference type="Google" id="ProtNLM"/>
    </source>
</evidence>
<evidence type="ECO:0000313" key="1">
    <source>
        <dbReference type="EMBL" id="KRO81705.1"/>
    </source>
</evidence>
<dbReference type="Pfam" id="PF11017">
    <property type="entry name" value="DUF2855"/>
    <property type="match status" value="1"/>
</dbReference>
<reference evidence="1 2" key="1">
    <citation type="submission" date="2015-10" db="EMBL/GenBank/DDBJ databases">
        <title>Metagenome-Assembled Genomes uncover a global brackish microbiome.</title>
        <authorList>
            <person name="Hugerth L.W."/>
            <person name="Larsson J."/>
            <person name="Alneberg J."/>
            <person name="Lindh M.V."/>
            <person name="Legrand C."/>
            <person name="Pinhassi J."/>
            <person name="Andersson A.F."/>
        </authorList>
    </citation>
    <scope>NUCLEOTIDE SEQUENCE [LARGE SCALE GENOMIC DNA]</scope>
    <source>
        <strain evidence="1">BACL22 MAG-120619-bin3</strain>
    </source>
</reference>
<dbReference type="InterPro" id="IPR021276">
    <property type="entry name" value="DUF2855"/>
</dbReference>
<evidence type="ECO:0000313" key="2">
    <source>
        <dbReference type="Proteomes" id="UP000051242"/>
    </source>
</evidence>
<dbReference type="AlphaFoldDB" id="A0A0R2T3I6"/>
<dbReference type="EMBL" id="LICD01000076">
    <property type="protein sequence ID" value="KRO81705.1"/>
    <property type="molecule type" value="Genomic_DNA"/>
</dbReference>
<protein>
    <recommendedName>
        <fullName evidence="3">DUF2855 domain-containing protein</fullName>
    </recommendedName>
</protein>
<accession>A0A0R2T3I6</accession>